<dbReference type="Gene3D" id="3.30.160.60">
    <property type="entry name" value="Classic Zinc Finger"/>
    <property type="match status" value="6"/>
</dbReference>
<evidence type="ECO:0000259" key="9">
    <source>
        <dbReference type="PROSITE" id="PS50157"/>
    </source>
</evidence>
<evidence type="ECO:0000256" key="4">
    <source>
        <dbReference type="ARBA" id="ARBA00022771"/>
    </source>
</evidence>
<dbReference type="GO" id="GO:0005634">
    <property type="term" value="C:nucleus"/>
    <property type="evidence" value="ECO:0007669"/>
    <property type="project" value="UniProtKB-SubCell"/>
</dbReference>
<dbReference type="InterPro" id="IPR036236">
    <property type="entry name" value="Znf_C2H2_sf"/>
</dbReference>
<dbReference type="SMART" id="SM00355">
    <property type="entry name" value="ZnF_C2H2"/>
    <property type="match status" value="8"/>
</dbReference>
<dbReference type="Pfam" id="PF00096">
    <property type="entry name" value="zf-C2H2"/>
    <property type="match status" value="2"/>
</dbReference>
<gene>
    <name evidence="11" type="ORF">g.13715</name>
    <name evidence="10" type="ORF">g.13719</name>
</gene>
<keyword evidence="5" id="KW-0862">Zinc</keyword>
<dbReference type="GO" id="GO:0008270">
    <property type="term" value="F:zinc ion binding"/>
    <property type="evidence" value="ECO:0007669"/>
    <property type="project" value="UniProtKB-KW"/>
</dbReference>
<dbReference type="PANTHER" id="PTHR24390:SF159">
    <property type="entry name" value="GROWTH FACTOR INDEPENDENT 1 TRANSCRIPTIONAL REPRESSOR"/>
    <property type="match status" value="1"/>
</dbReference>
<dbReference type="AlphaFoldDB" id="A0A1B6CP34"/>
<evidence type="ECO:0000256" key="5">
    <source>
        <dbReference type="ARBA" id="ARBA00022833"/>
    </source>
</evidence>
<keyword evidence="6" id="KW-0238">DNA-binding</keyword>
<feature type="domain" description="C2H2-type" evidence="9">
    <location>
        <begin position="180"/>
        <end position="207"/>
    </location>
</feature>
<feature type="domain" description="C2H2-type" evidence="9">
    <location>
        <begin position="208"/>
        <end position="236"/>
    </location>
</feature>
<reference evidence="10" key="1">
    <citation type="submission" date="2015-12" db="EMBL/GenBank/DDBJ databases">
        <title>De novo transcriptome assembly of four potential Pierce s Disease insect vectors from Arizona vineyards.</title>
        <authorList>
            <person name="Tassone E.E."/>
        </authorList>
    </citation>
    <scope>NUCLEOTIDE SEQUENCE</scope>
</reference>
<accession>A0A1B6CP34</accession>
<dbReference type="EMBL" id="GEDC01004525">
    <property type="protein sequence ID" value="JAS32773.1"/>
    <property type="molecule type" value="Transcribed_RNA"/>
</dbReference>
<evidence type="ECO:0000313" key="10">
    <source>
        <dbReference type="EMBL" id="JAS15168.1"/>
    </source>
</evidence>
<evidence type="ECO:0000256" key="3">
    <source>
        <dbReference type="ARBA" id="ARBA00022737"/>
    </source>
</evidence>
<sequence>MDIYDNTNVLEEVESFFIKFESSDTTKEGAGKSNFPLVKDQKLKETDKKKKEYFSAVSDDIKERDDLNYINVVQQNDKTKKEDWEILFPDDSNKFQEDCYPWNDHAYENRSNLYISNFTQHEEEEEDAWLFEGFPINSCPSNFHTYSNISSTLIRDNAKTEDTLKKRSTPVPTDPLKKPFVCPECKRTFPDVFYLNLHMKRHKGEKDFLCAHCSYKSFSKAELKLHIQRIHTKTKDILCEYCGAWFFTIISLKEHIEMVHFRLNLIVCNLCTYKTYSPLILKKHITQSHKRKYNPLVCPVCCFETKGKQNLLNHVKSHVSNKPYRCETCGKHFALKKQLSAHMKTIHKPRQFTCEVCQKLFQSKFHLDRHLNIHYNSKPFYCPFCLYSSNTHGNLSNHVRGIHGKKDFSIKKFKSSNSPDIFNALSMEKGKDITVKFLNNLSKKMGVDITLQNLQEQRQQRVQEDLTKKEELFRECLKVIENLQPEDHTYSGKFVK</sequence>
<dbReference type="FunFam" id="3.30.160.60:FF:000065">
    <property type="entry name" value="B-cell CLL/lymphoma 6, member B"/>
    <property type="match status" value="1"/>
</dbReference>
<dbReference type="PANTHER" id="PTHR24390">
    <property type="entry name" value="ZINC FINGER PROTEIN"/>
    <property type="match status" value="1"/>
</dbReference>
<dbReference type="SUPFAM" id="SSF57667">
    <property type="entry name" value="beta-beta-alpha zinc fingers"/>
    <property type="match status" value="4"/>
</dbReference>
<evidence type="ECO:0000256" key="7">
    <source>
        <dbReference type="ARBA" id="ARBA00023242"/>
    </source>
</evidence>
<comment type="subcellular location">
    <subcellularLocation>
        <location evidence="1">Nucleus</location>
    </subcellularLocation>
</comment>
<keyword evidence="4 8" id="KW-0863">Zinc-finger</keyword>
<organism evidence="10">
    <name type="scientific">Clastoptera arizonana</name>
    <name type="common">Arizona spittle bug</name>
    <dbReference type="NCBI Taxonomy" id="38151"/>
    <lineage>
        <taxon>Eukaryota</taxon>
        <taxon>Metazoa</taxon>
        <taxon>Ecdysozoa</taxon>
        <taxon>Arthropoda</taxon>
        <taxon>Hexapoda</taxon>
        <taxon>Insecta</taxon>
        <taxon>Pterygota</taxon>
        <taxon>Neoptera</taxon>
        <taxon>Paraneoptera</taxon>
        <taxon>Hemiptera</taxon>
        <taxon>Auchenorrhyncha</taxon>
        <taxon>Cercopoidea</taxon>
        <taxon>Clastopteridae</taxon>
        <taxon>Clastoptera</taxon>
    </lineage>
</organism>
<evidence type="ECO:0000256" key="1">
    <source>
        <dbReference type="ARBA" id="ARBA00004123"/>
    </source>
</evidence>
<keyword evidence="2" id="KW-0479">Metal-binding</keyword>
<evidence type="ECO:0000256" key="2">
    <source>
        <dbReference type="ARBA" id="ARBA00022723"/>
    </source>
</evidence>
<keyword evidence="7" id="KW-0539">Nucleus</keyword>
<dbReference type="EMBL" id="GEDC01022130">
    <property type="protein sequence ID" value="JAS15168.1"/>
    <property type="molecule type" value="Transcribed_RNA"/>
</dbReference>
<proteinExistence type="predicted"/>
<evidence type="ECO:0000256" key="8">
    <source>
        <dbReference type="PROSITE-ProRule" id="PRU00042"/>
    </source>
</evidence>
<dbReference type="Pfam" id="PF12874">
    <property type="entry name" value="zf-met"/>
    <property type="match status" value="1"/>
</dbReference>
<dbReference type="PROSITE" id="PS00028">
    <property type="entry name" value="ZINC_FINGER_C2H2_1"/>
    <property type="match status" value="4"/>
</dbReference>
<keyword evidence="3" id="KW-0677">Repeat</keyword>
<dbReference type="PROSITE" id="PS50157">
    <property type="entry name" value="ZINC_FINGER_C2H2_2"/>
    <property type="match status" value="5"/>
</dbReference>
<feature type="domain" description="C2H2-type" evidence="9">
    <location>
        <begin position="296"/>
        <end position="323"/>
    </location>
</feature>
<feature type="domain" description="C2H2-type" evidence="9">
    <location>
        <begin position="352"/>
        <end position="379"/>
    </location>
</feature>
<feature type="domain" description="C2H2-type" evidence="9">
    <location>
        <begin position="324"/>
        <end position="352"/>
    </location>
</feature>
<evidence type="ECO:0000256" key="6">
    <source>
        <dbReference type="ARBA" id="ARBA00023125"/>
    </source>
</evidence>
<protein>
    <recommendedName>
        <fullName evidence="9">C2H2-type domain-containing protein</fullName>
    </recommendedName>
</protein>
<dbReference type="InterPro" id="IPR013087">
    <property type="entry name" value="Znf_C2H2_type"/>
</dbReference>
<evidence type="ECO:0000313" key="11">
    <source>
        <dbReference type="EMBL" id="JAS32773.1"/>
    </source>
</evidence>
<name>A0A1B6CP34_9HEMI</name>